<sequence>MSVHVYGITFLTVISFHTCALITHWVQALAKTGCVDTVYVVECSPQKIELSD</sequence>
<feature type="transmembrane region" description="Helical" evidence="1">
    <location>
        <begin position="6"/>
        <end position="26"/>
    </location>
</feature>
<dbReference type="InParanoid" id="A0A672QU84"/>
<protein>
    <submittedName>
        <fullName evidence="2">Uncharacterized protein</fullName>
    </submittedName>
</protein>
<evidence type="ECO:0000313" key="2">
    <source>
        <dbReference type="Ensembl" id="ENSSGRP00000079771.1"/>
    </source>
</evidence>
<reference evidence="2" key="2">
    <citation type="submission" date="2025-09" db="UniProtKB">
        <authorList>
            <consortium name="Ensembl"/>
        </authorList>
    </citation>
    <scope>IDENTIFICATION</scope>
</reference>
<keyword evidence="3" id="KW-1185">Reference proteome</keyword>
<keyword evidence="1" id="KW-0812">Transmembrane</keyword>
<dbReference type="Ensembl" id="ENSSGRT00000084948.1">
    <property type="protein sequence ID" value="ENSSGRP00000079771.1"/>
    <property type="gene ID" value="ENSSGRG00000040416.1"/>
</dbReference>
<evidence type="ECO:0000313" key="3">
    <source>
        <dbReference type="Proteomes" id="UP000472262"/>
    </source>
</evidence>
<dbReference type="AlphaFoldDB" id="A0A672QU84"/>
<evidence type="ECO:0000256" key="1">
    <source>
        <dbReference type="SAM" id="Phobius"/>
    </source>
</evidence>
<keyword evidence="1" id="KW-1133">Transmembrane helix</keyword>
<organism evidence="2 3">
    <name type="scientific">Sinocyclocheilus grahami</name>
    <name type="common">Dianchi golden-line fish</name>
    <name type="synonym">Barbus grahami</name>
    <dbReference type="NCBI Taxonomy" id="75366"/>
    <lineage>
        <taxon>Eukaryota</taxon>
        <taxon>Metazoa</taxon>
        <taxon>Chordata</taxon>
        <taxon>Craniata</taxon>
        <taxon>Vertebrata</taxon>
        <taxon>Euteleostomi</taxon>
        <taxon>Actinopterygii</taxon>
        <taxon>Neopterygii</taxon>
        <taxon>Teleostei</taxon>
        <taxon>Ostariophysi</taxon>
        <taxon>Cypriniformes</taxon>
        <taxon>Cyprinidae</taxon>
        <taxon>Cyprininae</taxon>
        <taxon>Sinocyclocheilus</taxon>
    </lineage>
</organism>
<reference evidence="2" key="1">
    <citation type="submission" date="2025-08" db="UniProtKB">
        <authorList>
            <consortium name="Ensembl"/>
        </authorList>
    </citation>
    <scope>IDENTIFICATION</scope>
</reference>
<accession>A0A672QU84</accession>
<name>A0A672QU84_SINGR</name>
<proteinExistence type="predicted"/>
<keyword evidence="1" id="KW-0472">Membrane</keyword>
<dbReference type="Proteomes" id="UP000472262">
    <property type="component" value="Unassembled WGS sequence"/>
</dbReference>